<dbReference type="AlphaFoldDB" id="A0AAP0KZ74"/>
<dbReference type="EMBL" id="JBBNAF010000003">
    <property type="protein sequence ID" value="KAK9160562.1"/>
    <property type="molecule type" value="Genomic_DNA"/>
</dbReference>
<accession>A0AAP0KZ74</accession>
<organism evidence="2 3">
    <name type="scientific">Stephania yunnanensis</name>
    <dbReference type="NCBI Taxonomy" id="152371"/>
    <lineage>
        <taxon>Eukaryota</taxon>
        <taxon>Viridiplantae</taxon>
        <taxon>Streptophyta</taxon>
        <taxon>Embryophyta</taxon>
        <taxon>Tracheophyta</taxon>
        <taxon>Spermatophyta</taxon>
        <taxon>Magnoliopsida</taxon>
        <taxon>Ranunculales</taxon>
        <taxon>Menispermaceae</taxon>
        <taxon>Menispermoideae</taxon>
        <taxon>Cissampelideae</taxon>
        <taxon>Stephania</taxon>
    </lineage>
</organism>
<reference evidence="2 3" key="1">
    <citation type="submission" date="2024-01" db="EMBL/GenBank/DDBJ databases">
        <title>Genome assemblies of Stephania.</title>
        <authorList>
            <person name="Yang L."/>
        </authorList>
    </citation>
    <scope>NUCLEOTIDE SEQUENCE [LARGE SCALE GENOMIC DNA]</scope>
    <source>
        <strain evidence="2">YNDBR</strain>
        <tissue evidence="2">Leaf</tissue>
    </source>
</reference>
<keyword evidence="3" id="KW-1185">Reference proteome</keyword>
<evidence type="ECO:0000313" key="3">
    <source>
        <dbReference type="Proteomes" id="UP001420932"/>
    </source>
</evidence>
<name>A0AAP0KZ74_9MAGN</name>
<sequence>MQAWIDGDDISFGTTEASKHEKNKSAWYTMINDEPILALDQSKLTFQTSNIFLGPHAEYWDRVHALELHHGLVRVKRVMVLESAPSNRNREHED</sequence>
<gene>
    <name evidence="2" type="ORF">Syun_006903</name>
</gene>
<feature type="region of interest" description="Disordered" evidence="1">
    <location>
        <begin position="1"/>
        <end position="21"/>
    </location>
</feature>
<evidence type="ECO:0000256" key="1">
    <source>
        <dbReference type="SAM" id="MobiDB-lite"/>
    </source>
</evidence>
<proteinExistence type="predicted"/>
<dbReference type="Proteomes" id="UP001420932">
    <property type="component" value="Unassembled WGS sequence"/>
</dbReference>
<comment type="caution">
    <text evidence="2">The sequence shown here is derived from an EMBL/GenBank/DDBJ whole genome shotgun (WGS) entry which is preliminary data.</text>
</comment>
<evidence type="ECO:0000313" key="2">
    <source>
        <dbReference type="EMBL" id="KAK9160562.1"/>
    </source>
</evidence>
<protein>
    <submittedName>
        <fullName evidence="2">Uncharacterized protein</fullName>
    </submittedName>
</protein>